<gene>
    <name evidence="6" type="ORF">DWW24_09585</name>
    <name evidence="5" type="ORF">DWW57_15300</name>
    <name evidence="3" type="ORF">L0P03_13925</name>
    <name evidence="4" type="ORF">PN645_16170</name>
</gene>
<dbReference type="Proteomes" id="UP001212263">
    <property type="component" value="Unassembled WGS sequence"/>
</dbReference>
<evidence type="ECO:0000313" key="5">
    <source>
        <dbReference type="EMBL" id="RGU54670.1"/>
    </source>
</evidence>
<keyword evidence="1" id="KW-0732">Signal</keyword>
<dbReference type="GeneID" id="61275773"/>
<evidence type="ECO:0000313" key="7">
    <source>
        <dbReference type="Proteomes" id="UP000283426"/>
    </source>
</evidence>
<dbReference type="EMBL" id="JAKNDN010000027">
    <property type="protein sequence ID" value="MCG4960935.1"/>
    <property type="molecule type" value="Genomic_DNA"/>
</dbReference>
<dbReference type="RefSeq" id="WP_013612719.1">
    <property type="nucleotide sequence ID" value="NZ_CABJFF010000001.1"/>
</dbReference>
<dbReference type="PROSITE" id="PS51257">
    <property type="entry name" value="PROKAR_LIPOPROTEIN"/>
    <property type="match status" value="1"/>
</dbReference>
<dbReference type="Pfam" id="PF11396">
    <property type="entry name" value="PepSY_like"/>
    <property type="match status" value="2"/>
</dbReference>
<dbReference type="SUPFAM" id="SSF160574">
    <property type="entry name" value="BT0923-like"/>
    <property type="match status" value="2"/>
</dbReference>
<dbReference type="EMBL" id="JAQMRD010000026">
    <property type="protein sequence ID" value="MDB9224521.1"/>
    <property type="molecule type" value="Genomic_DNA"/>
</dbReference>
<dbReference type="AlphaFoldDB" id="A0A1Y3Y204"/>
<reference evidence="4" key="3">
    <citation type="submission" date="2023-01" db="EMBL/GenBank/DDBJ databases">
        <title>Human gut microbiome strain richness.</title>
        <authorList>
            <person name="Chen-Liaw A."/>
        </authorList>
    </citation>
    <scope>NUCLEOTIDE SEQUENCE</scope>
    <source>
        <strain evidence="4">RTP21484st1_B7_RTP21484_190118</strain>
    </source>
</reference>
<evidence type="ECO:0000313" key="3">
    <source>
        <dbReference type="EMBL" id="MCG4960935.1"/>
    </source>
</evidence>
<reference evidence="3" key="2">
    <citation type="submission" date="2022-01" db="EMBL/GenBank/DDBJ databases">
        <title>Collection of gut derived symbiotic bacterial strains cultured from healthy donors.</title>
        <authorList>
            <person name="Lin H."/>
            <person name="Kohout C."/>
            <person name="Waligurski E."/>
            <person name="Pamer E.G."/>
        </authorList>
    </citation>
    <scope>NUCLEOTIDE SEQUENCE</scope>
    <source>
        <strain evidence="3">DFI.1.149</strain>
    </source>
</reference>
<organism evidence="5 8">
    <name type="scientific">Odoribacter splanchnicus</name>
    <dbReference type="NCBI Taxonomy" id="28118"/>
    <lineage>
        <taxon>Bacteria</taxon>
        <taxon>Pseudomonadati</taxon>
        <taxon>Bacteroidota</taxon>
        <taxon>Bacteroidia</taxon>
        <taxon>Bacteroidales</taxon>
        <taxon>Odoribacteraceae</taxon>
        <taxon>Odoribacter</taxon>
    </lineage>
</organism>
<dbReference type="Proteomes" id="UP000284243">
    <property type="component" value="Unassembled WGS sequence"/>
</dbReference>
<feature type="chain" id="PRO_5042691619" evidence="1">
    <location>
        <begin position="21"/>
        <end position="284"/>
    </location>
</feature>
<feature type="domain" description="Putative beta-lactamase-inhibitor-like PepSY-like" evidence="2">
    <location>
        <begin position="192"/>
        <end position="282"/>
    </location>
</feature>
<dbReference type="Gene3D" id="3.10.450.360">
    <property type="match status" value="2"/>
</dbReference>
<dbReference type="Proteomes" id="UP001199750">
    <property type="component" value="Unassembled WGS sequence"/>
</dbReference>
<reference evidence="7 8" key="1">
    <citation type="submission" date="2018-08" db="EMBL/GenBank/DDBJ databases">
        <title>A genome reference for cultivated species of the human gut microbiota.</title>
        <authorList>
            <person name="Zou Y."/>
            <person name="Xue W."/>
            <person name="Luo G."/>
        </authorList>
    </citation>
    <scope>NUCLEOTIDE SEQUENCE [LARGE SCALE GENOMIC DNA]</scope>
    <source>
        <strain evidence="6 7">AF14-6AC</strain>
        <strain evidence="5 8">AF16-14</strain>
    </source>
</reference>
<feature type="domain" description="Putative beta-lactamase-inhibitor-like PepSY-like" evidence="2">
    <location>
        <begin position="61"/>
        <end position="140"/>
    </location>
</feature>
<evidence type="ECO:0000259" key="2">
    <source>
        <dbReference type="Pfam" id="PF11396"/>
    </source>
</evidence>
<evidence type="ECO:0000313" key="8">
    <source>
        <dbReference type="Proteomes" id="UP000284243"/>
    </source>
</evidence>
<protein>
    <submittedName>
        <fullName evidence="3">PepSY-like domain-containing protein</fullName>
    </submittedName>
</protein>
<accession>A0A1Y3Y204</accession>
<dbReference type="EMBL" id="QRYW01000018">
    <property type="protein sequence ID" value="RGV26390.1"/>
    <property type="molecule type" value="Genomic_DNA"/>
</dbReference>
<evidence type="ECO:0000313" key="6">
    <source>
        <dbReference type="EMBL" id="RGV26390.1"/>
    </source>
</evidence>
<proteinExistence type="predicted"/>
<name>A0A1Y3Y204_9BACT</name>
<dbReference type="Proteomes" id="UP000283426">
    <property type="component" value="Unassembled WGS sequence"/>
</dbReference>
<dbReference type="InterPro" id="IPR021533">
    <property type="entry name" value="PepSY-like"/>
</dbReference>
<feature type="signal peptide" evidence="1">
    <location>
        <begin position="1"/>
        <end position="20"/>
    </location>
</feature>
<evidence type="ECO:0000313" key="4">
    <source>
        <dbReference type="EMBL" id="MDB9224521.1"/>
    </source>
</evidence>
<evidence type="ECO:0000256" key="1">
    <source>
        <dbReference type="SAM" id="SignalP"/>
    </source>
</evidence>
<dbReference type="OMA" id="NGREYEA"/>
<dbReference type="EMBL" id="QRYC01000027">
    <property type="protein sequence ID" value="RGU54670.1"/>
    <property type="molecule type" value="Genomic_DNA"/>
</dbReference>
<comment type="caution">
    <text evidence="5">The sequence shown here is derived from an EMBL/GenBank/DDBJ whole genome shotgun (WGS) entry which is preliminary data.</text>
</comment>
<sequence length="284" mass="32260">MKTRLIVVLLGFLGSGMFVACRDDASDKDDDRPGKAVELAFQAKYPGATGVEWESKGVFREADFTLNGREYEAWFNTSGIWLQAEYAVTYTSVPAAIKDFIANSIDYPPTLWTPDAATEVLERKNYPDWYAVELENGANEVTIWADAEAYLHRAVVEDYSGNDIPQTILTFVTQNYRQALLTEVGKWSDGAYQANMLDGNEAKQIYFDRSMNWQYTEWPVLFSEVPAVVKEVLNSTAYENYTVRSVDYRQFPQGDRYHFVLTPKQQPGLDMALDIDLQGNIITQ</sequence>